<feature type="region of interest" description="Disordered" evidence="1">
    <location>
        <begin position="1"/>
        <end position="26"/>
    </location>
</feature>
<evidence type="ECO:0000313" key="2">
    <source>
        <dbReference type="EMBL" id="MCI16464.1"/>
    </source>
</evidence>
<feature type="region of interest" description="Disordered" evidence="1">
    <location>
        <begin position="45"/>
        <end position="69"/>
    </location>
</feature>
<name>A0A392PXC1_9FABA</name>
<dbReference type="AlphaFoldDB" id="A0A392PXC1"/>
<accession>A0A392PXC1</accession>
<reference evidence="2 3" key="1">
    <citation type="journal article" date="2018" name="Front. Plant Sci.">
        <title>Red Clover (Trifolium pratense) and Zigzag Clover (T. medium) - A Picture of Genomic Similarities and Differences.</title>
        <authorList>
            <person name="Dluhosova J."/>
            <person name="Istvanek J."/>
            <person name="Nedelnik J."/>
            <person name="Repkova J."/>
        </authorList>
    </citation>
    <scope>NUCLEOTIDE SEQUENCE [LARGE SCALE GENOMIC DNA]</scope>
    <source>
        <strain evidence="3">cv. 10/8</strain>
        <tissue evidence="2">Leaf</tissue>
    </source>
</reference>
<organism evidence="2 3">
    <name type="scientific">Trifolium medium</name>
    <dbReference type="NCBI Taxonomy" id="97028"/>
    <lineage>
        <taxon>Eukaryota</taxon>
        <taxon>Viridiplantae</taxon>
        <taxon>Streptophyta</taxon>
        <taxon>Embryophyta</taxon>
        <taxon>Tracheophyta</taxon>
        <taxon>Spermatophyta</taxon>
        <taxon>Magnoliopsida</taxon>
        <taxon>eudicotyledons</taxon>
        <taxon>Gunneridae</taxon>
        <taxon>Pentapetalae</taxon>
        <taxon>rosids</taxon>
        <taxon>fabids</taxon>
        <taxon>Fabales</taxon>
        <taxon>Fabaceae</taxon>
        <taxon>Papilionoideae</taxon>
        <taxon>50 kb inversion clade</taxon>
        <taxon>NPAAA clade</taxon>
        <taxon>Hologalegina</taxon>
        <taxon>IRL clade</taxon>
        <taxon>Trifolieae</taxon>
        <taxon>Trifolium</taxon>
    </lineage>
</organism>
<sequence>MEFSVPKEMKMSFEDSGNGNMMQKDNKDKDEFSFLVKSVKMKSKQILDGKTSKDGKSQFEGVEKKRQHK</sequence>
<protein>
    <submittedName>
        <fullName evidence="2">Pre-rRNA-processing esf1-like protein</fullName>
    </submittedName>
</protein>
<proteinExistence type="predicted"/>
<evidence type="ECO:0000313" key="3">
    <source>
        <dbReference type="Proteomes" id="UP000265520"/>
    </source>
</evidence>
<comment type="caution">
    <text evidence="2">The sequence shown here is derived from an EMBL/GenBank/DDBJ whole genome shotgun (WGS) entry which is preliminary data.</text>
</comment>
<dbReference type="EMBL" id="LXQA010100994">
    <property type="protein sequence ID" value="MCI16464.1"/>
    <property type="molecule type" value="Genomic_DNA"/>
</dbReference>
<feature type="compositionally biased region" description="Basic and acidic residues" evidence="1">
    <location>
        <begin position="1"/>
        <end position="13"/>
    </location>
</feature>
<dbReference type="Proteomes" id="UP000265520">
    <property type="component" value="Unassembled WGS sequence"/>
</dbReference>
<evidence type="ECO:0000256" key="1">
    <source>
        <dbReference type="SAM" id="MobiDB-lite"/>
    </source>
</evidence>
<keyword evidence="3" id="KW-1185">Reference proteome</keyword>